<evidence type="ECO:0000256" key="4">
    <source>
        <dbReference type="ARBA" id="ARBA00022729"/>
    </source>
</evidence>
<evidence type="ECO:0000256" key="1">
    <source>
        <dbReference type="ARBA" id="ARBA00000382"/>
    </source>
</evidence>
<dbReference type="FunFam" id="3.20.20.80:FF:000005">
    <property type="entry name" value="Glucan endo-1,3-beta-glucosidase 14"/>
    <property type="match status" value="1"/>
</dbReference>
<organism evidence="8 9">
    <name type="scientific">Eleusine coracana subsp. coracana</name>
    <dbReference type="NCBI Taxonomy" id="191504"/>
    <lineage>
        <taxon>Eukaryota</taxon>
        <taxon>Viridiplantae</taxon>
        <taxon>Streptophyta</taxon>
        <taxon>Embryophyta</taxon>
        <taxon>Tracheophyta</taxon>
        <taxon>Spermatophyta</taxon>
        <taxon>Magnoliopsida</taxon>
        <taxon>Liliopsida</taxon>
        <taxon>Poales</taxon>
        <taxon>Poaceae</taxon>
        <taxon>PACMAD clade</taxon>
        <taxon>Chloridoideae</taxon>
        <taxon>Cynodonteae</taxon>
        <taxon>Eleusininae</taxon>
        <taxon>Eleusine</taxon>
    </lineage>
</organism>
<keyword evidence="4" id="KW-0732">Signal</keyword>
<comment type="catalytic activity">
    <reaction evidence="1">
        <text>Hydrolysis of (1-&gt;3)-beta-D-glucosidic linkages in (1-&gt;3)-beta-D-glucans.</text>
        <dbReference type="EC" id="3.2.1.39"/>
    </reaction>
</comment>
<keyword evidence="6" id="KW-0326">Glycosidase</keyword>
<proteinExistence type="inferred from homology"/>
<evidence type="ECO:0000313" key="8">
    <source>
        <dbReference type="EMBL" id="GJN08482.1"/>
    </source>
</evidence>
<dbReference type="InterPro" id="IPR000490">
    <property type="entry name" value="Glyco_hydro_17"/>
</dbReference>
<dbReference type="Proteomes" id="UP001054889">
    <property type="component" value="Unassembled WGS sequence"/>
</dbReference>
<dbReference type="GO" id="GO:0005975">
    <property type="term" value="P:carbohydrate metabolic process"/>
    <property type="evidence" value="ECO:0007669"/>
    <property type="project" value="InterPro"/>
</dbReference>
<dbReference type="EMBL" id="BQKI01000015">
    <property type="protein sequence ID" value="GJN08482.1"/>
    <property type="molecule type" value="Genomic_DNA"/>
</dbReference>
<gene>
    <name evidence="8" type="primary">ga26408</name>
    <name evidence="8" type="ORF">PR202_ga26408</name>
</gene>
<dbReference type="InterPro" id="IPR017853">
    <property type="entry name" value="GH"/>
</dbReference>
<comment type="caution">
    <text evidence="8">The sequence shown here is derived from an EMBL/GenBank/DDBJ whole genome shotgun (WGS) entry which is preliminary data.</text>
</comment>
<dbReference type="EC" id="3.2.1.39" evidence="3"/>
<evidence type="ECO:0000256" key="5">
    <source>
        <dbReference type="ARBA" id="ARBA00022801"/>
    </source>
</evidence>
<reference evidence="8" key="2">
    <citation type="submission" date="2021-12" db="EMBL/GenBank/DDBJ databases">
        <title>Resequencing data analysis of finger millet.</title>
        <authorList>
            <person name="Hatakeyama M."/>
            <person name="Aluri S."/>
            <person name="Balachadran M.T."/>
            <person name="Sivarajan S.R."/>
            <person name="Poveda L."/>
            <person name="Shimizu-Inatsugi R."/>
            <person name="Schlapbach R."/>
            <person name="Sreeman S.M."/>
            <person name="Shimizu K.K."/>
        </authorList>
    </citation>
    <scope>NUCLEOTIDE SEQUENCE</scope>
</reference>
<dbReference type="PANTHER" id="PTHR32227">
    <property type="entry name" value="GLUCAN ENDO-1,3-BETA-GLUCOSIDASE BG1-RELATED-RELATED"/>
    <property type="match status" value="1"/>
</dbReference>
<evidence type="ECO:0000256" key="3">
    <source>
        <dbReference type="ARBA" id="ARBA00012780"/>
    </source>
</evidence>
<dbReference type="GO" id="GO:0042973">
    <property type="term" value="F:glucan endo-1,3-beta-D-glucosidase activity"/>
    <property type="evidence" value="ECO:0007669"/>
    <property type="project" value="UniProtKB-EC"/>
</dbReference>
<dbReference type="Pfam" id="PF00332">
    <property type="entry name" value="Glyco_hydro_17"/>
    <property type="match status" value="1"/>
</dbReference>
<evidence type="ECO:0000256" key="2">
    <source>
        <dbReference type="ARBA" id="ARBA00008773"/>
    </source>
</evidence>
<protein>
    <recommendedName>
        <fullName evidence="3">glucan endo-1,3-beta-D-glucosidase</fullName>
        <ecNumber evidence="3">3.2.1.39</ecNumber>
    </recommendedName>
</protein>
<keyword evidence="9" id="KW-1185">Reference proteome</keyword>
<sequence length="436" mass="44722">MAPCSPIQVGWGLTRLRGVPLAAALCLCVAAVLTLAPASDATSASLVGINYGRVGSNLPPPQSVPPLLASLGIGRVRVYDADPAVLRAFARTGVELVVGVPDECLPAAADPVGATQWLKANIVPFLPDTKIAALAVGNEVLTGNNSLALSRFLLPAMWSLHGAVAALGLDKQIAVTTAHNLRVLATSFPPSAGAFRKDLLPFLCPILDYHARTGAPFLVNAYPYFAYSDDPNHVSLDYALLEPGNPGVADPNSGLRYPNLLVAQVDAVYHAIAAAAAAARAVEVRVSETGWPSAGAPNETAATPRNAARYNSNAMRVVAEGKGTPLKPGTPLRAYVFALFNEDAKPGPASERNYGLFRPDGTPVYELSFKLPRDNSTFGNNGGGGAGGVSVGNGNGNPGFVPGGGGGGGYYNISAAPSNIPVSSASTIPLQTSVLG</sequence>
<dbReference type="SUPFAM" id="SSF51445">
    <property type="entry name" value="(Trans)glycosidases"/>
    <property type="match status" value="1"/>
</dbReference>
<evidence type="ECO:0000313" key="9">
    <source>
        <dbReference type="Proteomes" id="UP001054889"/>
    </source>
</evidence>
<dbReference type="AlphaFoldDB" id="A0AAV5DE02"/>
<accession>A0AAV5DE02</accession>
<dbReference type="InterPro" id="IPR044965">
    <property type="entry name" value="Glyco_hydro_17_plant"/>
</dbReference>
<name>A0AAV5DE02_ELECO</name>
<keyword evidence="5" id="KW-0378">Hydrolase</keyword>
<dbReference type="Gene3D" id="3.20.20.80">
    <property type="entry name" value="Glycosidases"/>
    <property type="match status" value="1"/>
</dbReference>
<reference evidence="8" key="1">
    <citation type="journal article" date="2018" name="DNA Res.">
        <title>Multiple hybrid de novo genome assembly of finger millet, an orphan allotetraploid crop.</title>
        <authorList>
            <person name="Hatakeyama M."/>
            <person name="Aluri S."/>
            <person name="Balachadran M.T."/>
            <person name="Sivarajan S.R."/>
            <person name="Patrignani A."/>
            <person name="Gruter S."/>
            <person name="Poveda L."/>
            <person name="Shimizu-Inatsugi R."/>
            <person name="Baeten J."/>
            <person name="Francoijs K.J."/>
            <person name="Nataraja K.N."/>
            <person name="Reddy Y.A.N."/>
            <person name="Phadnis S."/>
            <person name="Ravikumar R.L."/>
            <person name="Schlapbach R."/>
            <person name="Sreeman S.M."/>
            <person name="Shimizu K.K."/>
        </authorList>
    </citation>
    <scope>NUCLEOTIDE SEQUENCE</scope>
</reference>
<evidence type="ECO:0000256" key="6">
    <source>
        <dbReference type="ARBA" id="ARBA00023295"/>
    </source>
</evidence>
<evidence type="ECO:0000256" key="7">
    <source>
        <dbReference type="RuleBase" id="RU004335"/>
    </source>
</evidence>
<comment type="similarity">
    <text evidence="2 7">Belongs to the glycosyl hydrolase 17 family.</text>
</comment>